<dbReference type="AlphaFoldDB" id="A0A067MUC0"/>
<gene>
    <name evidence="2" type="ORF">BOTBODRAFT_174033</name>
</gene>
<name>A0A067MUC0_BOTB1</name>
<dbReference type="EMBL" id="KL198033">
    <property type="protein sequence ID" value="KDQ15181.1"/>
    <property type="molecule type" value="Genomic_DNA"/>
</dbReference>
<sequence length="105" mass="11027">MLHSRLIALAALCFSAINSGVSAYELSSDAVVARAPAVGTACKTSVFKICHSECTVEYDSCLGKCREDGGGEDACKARCSKLETPCTDKCREKCYTEGCPGGDFG</sequence>
<keyword evidence="3" id="KW-1185">Reference proteome</keyword>
<evidence type="ECO:0000313" key="3">
    <source>
        <dbReference type="Proteomes" id="UP000027195"/>
    </source>
</evidence>
<dbReference type="HOGENOM" id="CLU_2236158_0_0_1"/>
<proteinExistence type="predicted"/>
<accession>A0A067MUC0</accession>
<reference evidence="3" key="1">
    <citation type="journal article" date="2014" name="Proc. Natl. Acad. Sci. U.S.A.">
        <title>Extensive sampling of basidiomycete genomes demonstrates inadequacy of the white-rot/brown-rot paradigm for wood decay fungi.</title>
        <authorList>
            <person name="Riley R."/>
            <person name="Salamov A.A."/>
            <person name="Brown D.W."/>
            <person name="Nagy L.G."/>
            <person name="Floudas D."/>
            <person name="Held B.W."/>
            <person name="Levasseur A."/>
            <person name="Lombard V."/>
            <person name="Morin E."/>
            <person name="Otillar R."/>
            <person name="Lindquist E.A."/>
            <person name="Sun H."/>
            <person name="LaButti K.M."/>
            <person name="Schmutz J."/>
            <person name="Jabbour D."/>
            <person name="Luo H."/>
            <person name="Baker S.E."/>
            <person name="Pisabarro A.G."/>
            <person name="Walton J.D."/>
            <person name="Blanchette R.A."/>
            <person name="Henrissat B."/>
            <person name="Martin F."/>
            <person name="Cullen D."/>
            <person name="Hibbett D.S."/>
            <person name="Grigoriev I.V."/>
        </authorList>
    </citation>
    <scope>NUCLEOTIDE SEQUENCE [LARGE SCALE GENOMIC DNA]</scope>
    <source>
        <strain evidence="3">FD-172 SS1</strain>
    </source>
</reference>
<feature type="chain" id="PRO_5001645941" evidence="1">
    <location>
        <begin position="24"/>
        <end position="105"/>
    </location>
</feature>
<dbReference type="Proteomes" id="UP000027195">
    <property type="component" value="Unassembled WGS sequence"/>
</dbReference>
<evidence type="ECO:0000313" key="2">
    <source>
        <dbReference type="EMBL" id="KDQ15181.1"/>
    </source>
</evidence>
<organism evidence="2 3">
    <name type="scientific">Botryobasidium botryosum (strain FD-172 SS1)</name>
    <dbReference type="NCBI Taxonomy" id="930990"/>
    <lineage>
        <taxon>Eukaryota</taxon>
        <taxon>Fungi</taxon>
        <taxon>Dikarya</taxon>
        <taxon>Basidiomycota</taxon>
        <taxon>Agaricomycotina</taxon>
        <taxon>Agaricomycetes</taxon>
        <taxon>Cantharellales</taxon>
        <taxon>Botryobasidiaceae</taxon>
        <taxon>Botryobasidium</taxon>
    </lineage>
</organism>
<protein>
    <submittedName>
        <fullName evidence="2">Uncharacterized protein</fullName>
    </submittedName>
</protein>
<dbReference type="InParanoid" id="A0A067MUC0"/>
<keyword evidence="1" id="KW-0732">Signal</keyword>
<feature type="signal peptide" evidence="1">
    <location>
        <begin position="1"/>
        <end position="23"/>
    </location>
</feature>
<evidence type="ECO:0000256" key="1">
    <source>
        <dbReference type="SAM" id="SignalP"/>
    </source>
</evidence>